<feature type="signal peptide" evidence="1">
    <location>
        <begin position="1"/>
        <end position="22"/>
    </location>
</feature>
<proteinExistence type="predicted"/>
<dbReference type="Proteomes" id="UP000030748">
    <property type="component" value="Unassembled WGS sequence"/>
</dbReference>
<dbReference type="PANTHER" id="PTHR33731">
    <property type="entry name" value="PROTEIN, PUTATIVE-RELATED"/>
    <property type="match status" value="1"/>
</dbReference>
<sequence>MEMKLLSTFFLLSLVFACVTEARPSPGEYWKSRMNGEAMPKALMDVVSDSDVKTSRFVKDFDTKPNVIIYHSNYHANSHAQAPKPC</sequence>
<dbReference type="eggNOG" id="ENOG502SDYK">
    <property type="taxonomic scope" value="Eukaryota"/>
</dbReference>
<dbReference type="OrthoDB" id="1734141at2759"/>
<evidence type="ECO:0000256" key="1">
    <source>
        <dbReference type="SAM" id="SignalP"/>
    </source>
</evidence>
<dbReference type="PANTHER" id="PTHR33731:SF17">
    <property type="entry name" value="ORGAN-SPECIFIC PROTEIN P4-LIKE"/>
    <property type="match status" value="1"/>
</dbReference>
<reference evidence="2 3" key="1">
    <citation type="journal article" date="2013" name="Proc. Natl. Acad. Sci. U.S.A.">
        <title>Fine-scale variation in meiotic recombination in Mimulus inferred from population shotgun sequencing.</title>
        <authorList>
            <person name="Hellsten U."/>
            <person name="Wright K.M."/>
            <person name="Jenkins J."/>
            <person name="Shu S."/>
            <person name="Yuan Y."/>
            <person name="Wessler S.R."/>
            <person name="Schmutz J."/>
            <person name="Willis J.H."/>
            <person name="Rokhsar D.S."/>
        </authorList>
    </citation>
    <scope>NUCLEOTIDE SEQUENCE [LARGE SCALE GENOMIC DNA]</scope>
    <source>
        <strain evidence="3">cv. DUN x IM62</strain>
    </source>
</reference>
<dbReference type="KEGG" id="egt:105952013"/>
<keyword evidence="3" id="KW-1185">Reference proteome</keyword>
<dbReference type="EMBL" id="KI630281">
    <property type="protein sequence ID" value="EYU42626.1"/>
    <property type="molecule type" value="Genomic_DNA"/>
</dbReference>
<evidence type="ECO:0008006" key="4">
    <source>
        <dbReference type="Google" id="ProtNLM"/>
    </source>
</evidence>
<dbReference type="STRING" id="4155.A0A022RRK2"/>
<organism evidence="2 3">
    <name type="scientific">Erythranthe guttata</name>
    <name type="common">Yellow monkey flower</name>
    <name type="synonym">Mimulus guttatus</name>
    <dbReference type="NCBI Taxonomy" id="4155"/>
    <lineage>
        <taxon>Eukaryota</taxon>
        <taxon>Viridiplantae</taxon>
        <taxon>Streptophyta</taxon>
        <taxon>Embryophyta</taxon>
        <taxon>Tracheophyta</taxon>
        <taxon>Spermatophyta</taxon>
        <taxon>Magnoliopsida</taxon>
        <taxon>eudicotyledons</taxon>
        <taxon>Gunneridae</taxon>
        <taxon>Pentapetalae</taxon>
        <taxon>asterids</taxon>
        <taxon>lamiids</taxon>
        <taxon>Lamiales</taxon>
        <taxon>Phrymaceae</taxon>
        <taxon>Erythranthe</taxon>
    </lineage>
</organism>
<keyword evidence="1" id="KW-0732">Signal</keyword>
<protein>
    <recommendedName>
        <fullName evidence="4">Organ specific protein</fullName>
    </recommendedName>
</protein>
<evidence type="ECO:0000313" key="2">
    <source>
        <dbReference type="EMBL" id="EYU42626.1"/>
    </source>
</evidence>
<dbReference type="PROSITE" id="PS51257">
    <property type="entry name" value="PROKAR_LIPOPROTEIN"/>
    <property type="match status" value="1"/>
</dbReference>
<gene>
    <name evidence="2" type="ORF">MIMGU_mgv1a017263mg</name>
</gene>
<evidence type="ECO:0000313" key="3">
    <source>
        <dbReference type="Proteomes" id="UP000030748"/>
    </source>
</evidence>
<accession>A0A022RRK2</accession>
<dbReference type="AlphaFoldDB" id="A0A022RRK2"/>
<feature type="chain" id="PRO_5001508296" description="Organ specific protein" evidence="1">
    <location>
        <begin position="23"/>
        <end position="86"/>
    </location>
</feature>
<name>A0A022RRK2_ERYGU</name>